<evidence type="ECO:0000259" key="4">
    <source>
        <dbReference type="PROSITE" id="PS51406"/>
    </source>
</evidence>
<dbReference type="OrthoDB" id="6145273at2759"/>
<protein>
    <recommendedName>
        <fullName evidence="8">Fibrinogen C-terminal domain-containing protein</fullName>
    </recommendedName>
</protein>
<evidence type="ECO:0000256" key="1">
    <source>
        <dbReference type="PROSITE-ProRule" id="PRU01005"/>
    </source>
</evidence>
<dbReference type="InterPro" id="IPR001879">
    <property type="entry name" value="GPCR_2_extracellular_dom"/>
</dbReference>
<dbReference type="SMART" id="SM00186">
    <property type="entry name" value="FBG"/>
    <property type="match status" value="1"/>
</dbReference>
<keyword evidence="7" id="KW-1185">Reference proteome</keyword>
<dbReference type="GO" id="GO:0016020">
    <property type="term" value="C:membrane"/>
    <property type="evidence" value="ECO:0007669"/>
    <property type="project" value="InterPro"/>
</dbReference>
<dbReference type="PROSITE" id="PS50227">
    <property type="entry name" value="G_PROTEIN_RECEP_F2_3"/>
    <property type="match status" value="1"/>
</dbReference>
<dbReference type="InterPro" id="IPR002181">
    <property type="entry name" value="Fibrinogen_a/b/g_C_dom"/>
</dbReference>
<feature type="domain" description="G-protein coupled receptors family 2 profile 1" evidence="3">
    <location>
        <begin position="188"/>
        <end position="278"/>
    </location>
</feature>
<dbReference type="SMART" id="SM00254">
    <property type="entry name" value="ShKT"/>
    <property type="match status" value="1"/>
</dbReference>
<dbReference type="CDD" id="cd00117">
    <property type="entry name" value="TFP"/>
    <property type="match status" value="1"/>
</dbReference>
<comment type="caution">
    <text evidence="6">The sequence shown here is derived from an EMBL/GenBank/DDBJ whole genome shotgun (WGS) entry which is preliminary data.</text>
</comment>
<dbReference type="InterPro" id="IPR003582">
    <property type="entry name" value="ShKT_dom"/>
</dbReference>
<dbReference type="PANTHER" id="PTHR19143">
    <property type="entry name" value="FIBRINOGEN/TENASCIN/ANGIOPOEITIN"/>
    <property type="match status" value="1"/>
</dbReference>
<dbReference type="NCBIfam" id="NF040941">
    <property type="entry name" value="GGGWT_bact"/>
    <property type="match status" value="1"/>
</dbReference>
<proteinExistence type="predicted"/>
<reference evidence="6" key="1">
    <citation type="submission" date="2021-03" db="EMBL/GenBank/DDBJ databases">
        <authorList>
            <person name="Bekaert M."/>
        </authorList>
    </citation>
    <scope>NUCLEOTIDE SEQUENCE</scope>
</reference>
<evidence type="ECO:0008006" key="8">
    <source>
        <dbReference type="Google" id="ProtNLM"/>
    </source>
</evidence>
<dbReference type="GO" id="GO:0005615">
    <property type="term" value="C:extracellular space"/>
    <property type="evidence" value="ECO:0007669"/>
    <property type="project" value="TreeGrafter"/>
</dbReference>
<dbReference type="AlphaFoldDB" id="A0A8S3RLN4"/>
<dbReference type="GO" id="GO:0004930">
    <property type="term" value="F:G protein-coupled receptor activity"/>
    <property type="evidence" value="ECO:0007669"/>
    <property type="project" value="InterPro"/>
</dbReference>
<dbReference type="InterPro" id="IPR036056">
    <property type="entry name" value="Fibrinogen-like_C"/>
</dbReference>
<evidence type="ECO:0000259" key="3">
    <source>
        <dbReference type="PROSITE" id="PS50227"/>
    </source>
</evidence>
<dbReference type="Gene3D" id="3.90.215.10">
    <property type="entry name" value="Gamma Fibrinogen, chain A, domain 1"/>
    <property type="match status" value="2"/>
</dbReference>
<feature type="domain" description="Fibrinogen C-terminal" evidence="4">
    <location>
        <begin position="313"/>
        <end position="394"/>
    </location>
</feature>
<dbReference type="InterPro" id="IPR014716">
    <property type="entry name" value="Fibrinogen_a/b/g_C_1"/>
</dbReference>
<dbReference type="InterPro" id="IPR045860">
    <property type="entry name" value="Snake_toxin-like_sf"/>
</dbReference>
<feature type="domain" description="ShKT" evidence="5">
    <location>
        <begin position="154"/>
        <end position="189"/>
    </location>
</feature>
<comment type="caution">
    <text evidence="1">Lacks conserved residue(s) required for the propagation of feature annotation.</text>
</comment>
<dbReference type="Pfam" id="PF00147">
    <property type="entry name" value="Fibrinogen_C"/>
    <property type="match status" value="2"/>
</dbReference>
<accession>A0A8S3RLN4</accession>
<dbReference type="SUPFAM" id="SSF56496">
    <property type="entry name" value="Fibrinogen C-terminal domain-like"/>
    <property type="match status" value="1"/>
</dbReference>
<gene>
    <name evidence="6" type="ORF">MEDL_23175</name>
</gene>
<dbReference type="PROSITE" id="PS51670">
    <property type="entry name" value="SHKT"/>
    <property type="match status" value="1"/>
</dbReference>
<dbReference type="PROSITE" id="PS51406">
    <property type="entry name" value="FIBRINOGEN_C_2"/>
    <property type="match status" value="1"/>
</dbReference>
<name>A0A8S3RLN4_MYTED</name>
<evidence type="ECO:0000256" key="2">
    <source>
        <dbReference type="SAM" id="MobiDB-lite"/>
    </source>
</evidence>
<evidence type="ECO:0000313" key="6">
    <source>
        <dbReference type="EMBL" id="CAG2209028.1"/>
    </source>
</evidence>
<dbReference type="SUPFAM" id="SSF57302">
    <property type="entry name" value="Snake toxin-like"/>
    <property type="match status" value="1"/>
</dbReference>
<dbReference type="Proteomes" id="UP000683360">
    <property type="component" value="Unassembled WGS sequence"/>
</dbReference>
<sequence>MSTTSKLTTAGPTVAASTTIPPTTVQPTTVQPTTVQPTTVQPTTVQPTTVQPTTVQPTTAQPNTSVATTGISSITVASTNTQWSKQLPSNNTCTDDEDINFSCVVYEMMYGLCNATAGTLFNIAQKRCQAFCGICAGNNTSGTAPASLPTQPTCIDHDARCSQYQKQICSATVSQNYVISTCPKSCNKCAEYLAVTTPTPIKCNTCGDISNGIPCYSKDVYGNSSTTICPTGYNYCMTDVLNDGNGNSDVFKRCVTQQTCDTKWLKESADQDYCMRYGVVTNANAFECHFCCSGDQCNSGIKPATSTLLAKTSEYIRIPKDSDDILATVKGSGVYTIYIDGTQSVEVYCDMETNGGGYTVFQNRYDGSVDFYKNRTWTSYKYGFGNLYGEFWLGDPHSTGSLLGMLYNNNKQFSSPDIATACTLKRKSGWWHSNCSNANLNGLYKPGVSVQDSMFWYGFKKRIGLKEASMKVKRK</sequence>
<dbReference type="EMBL" id="CAJPWZ010001129">
    <property type="protein sequence ID" value="CAG2209028.1"/>
    <property type="molecule type" value="Genomic_DNA"/>
</dbReference>
<feature type="compositionally biased region" description="Low complexity" evidence="2">
    <location>
        <begin position="18"/>
        <end position="59"/>
    </location>
</feature>
<evidence type="ECO:0000259" key="5">
    <source>
        <dbReference type="PROSITE" id="PS51670"/>
    </source>
</evidence>
<dbReference type="InterPro" id="IPR050373">
    <property type="entry name" value="Fibrinogen_C-term_domain"/>
</dbReference>
<evidence type="ECO:0000313" key="7">
    <source>
        <dbReference type="Proteomes" id="UP000683360"/>
    </source>
</evidence>
<feature type="compositionally biased region" description="Polar residues" evidence="2">
    <location>
        <begin position="1"/>
        <end position="17"/>
    </location>
</feature>
<feature type="region of interest" description="Disordered" evidence="2">
    <location>
        <begin position="1"/>
        <end position="65"/>
    </location>
</feature>
<organism evidence="6 7">
    <name type="scientific">Mytilus edulis</name>
    <name type="common">Blue mussel</name>
    <dbReference type="NCBI Taxonomy" id="6550"/>
    <lineage>
        <taxon>Eukaryota</taxon>
        <taxon>Metazoa</taxon>
        <taxon>Spiralia</taxon>
        <taxon>Lophotrochozoa</taxon>
        <taxon>Mollusca</taxon>
        <taxon>Bivalvia</taxon>
        <taxon>Autobranchia</taxon>
        <taxon>Pteriomorphia</taxon>
        <taxon>Mytilida</taxon>
        <taxon>Mytiloidea</taxon>
        <taxon>Mytilidae</taxon>
        <taxon>Mytilinae</taxon>
        <taxon>Mytilus</taxon>
    </lineage>
</organism>